<dbReference type="GeneID" id="94553017"/>
<dbReference type="Gene3D" id="3.30.930.10">
    <property type="entry name" value="Bira Bifunctional Protein, Domain 2"/>
    <property type="match status" value="1"/>
</dbReference>
<organism evidence="5 6">
    <name type="scientific">Jeotgalibaca porci</name>
    <dbReference type="NCBI Taxonomy" id="1868793"/>
    <lineage>
        <taxon>Bacteria</taxon>
        <taxon>Bacillati</taxon>
        <taxon>Bacillota</taxon>
        <taxon>Bacilli</taxon>
        <taxon>Lactobacillales</taxon>
        <taxon>Carnobacteriaceae</taxon>
        <taxon>Jeotgalibaca</taxon>
    </lineage>
</organism>
<dbReference type="EC" id="2.3.1.204" evidence="3"/>
<dbReference type="PANTHER" id="PTHR43679:SF2">
    <property type="entry name" value="OCTANOYL-[GCVH]:PROTEIN N-OCTANOYLTRANSFERASE"/>
    <property type="match status" value="1"/>
</dbReference>
<dbReference type="PANTHER" id="PTHR43679">
    <property type="entry name" value="OCTANOYLTRANSFERASE LIPM-RELATED"/>
    <property type="match status" value="1"/>
</dbReference>
<dbReference type="KEGG" id="jpo:G7058_06955"/>
<dbReference type="CDD" id="cd16443">
    <property type="entry name" value="LplA"/>
    <property type="match status" value="1"/>
</dbReference>
<comment type="miscellaneous">
    <text evidence="3">The reaction proceeds via a thioester-linked acyl-enzyme intermediate.</text>
</comment>
<comment type="pathway">
    <text evidence="3">Protein modification; protein lipoylation via endogenous pathway; protein N(6)-(lipoyl)lysine from octanoyl-[acyl-carrier-protein].</text>
</comment>
<dbReference type="RefSeq" id="WP_166062841.1">
    <property type="nucleotide sequence ID" value="NZ_CP049889.1"/>
</dbReference>
<keyword evidence="1 3" id="KW-0808">Transferase</keyword>
<feature type="active site" description="Acyl-thioester intermediate" evidence="3">
    <location>
        <position position="141"/>
    </location>
</feature>
<keyword evidence="6" id="KW-1185">Reference proteome</keyword>
<dbReference type="GO" id="GO:0009249">
    <property type="term" value="P:protein lipoylation"/>
    <property type="evidence" value="ECO:0007669"/>
    <property type="project" value="UniProtKB-UniRule"/>
</dbReference>
<dbReference type="InterPro" id="IPR004143">
    <property type="entry name" value="BPL_LPL_catalytic"/>
</dbReference>
<comment type="catalytic activity">
    <reaction evidence="3">
        <text>N(6)-octanoyl-L-lysyl-[glycine-cleavage complex H protein] + L-lysyl-[lipoyl-carrier protein] = N(6)-octanoyl-L-lysyl-[lipoyl-carrier protein] + L-lysyl-[glycine-cleavage complex H protein]</text>
        <dbReference type="Rhea" id="RHEA:20213"/>
        <dbReference type="Rhea" id="RHEA-COMP:10500"/>
        <dbReference type="Rhea" id="RHEA-COMP:10501"/>
        <dbReference type="Rhea" id="RHEA-COMP:10503"/>
        <dbReference type="Rhea" id="RHEA-COMP:10504"/>
        <dbReference type="ChEBI" id="CHEBI:29969"/>
        <dbReference type="ChEBI" id="CHEBI:78809"/>
        <dbReference type="EC" id="2.3.1.204"/>
    </reaction>
</comment>
<evidence type="ECO:0000256" key="1">
    <source>
        <dbReference type="ARBA" id="ARBA00022679"/>
    </source>
</evidence>
<gene>
    <name evidence="3" type="primary">lipL</name>
    <name evidence="5" type="ORF">G7058_06955</name>
</gene>
<evidence type="ECO:0000256" key="2">
    <source>
        <dbReference type="ARBA" id="ARBA00023315"/>
    </source>
</evidence>
<dbReference type="InterPro" id="IPR024897">
    <property type="entry name" value="LipL"/>
</dbReference>
<dbReference type="HAMAP" id="MF_02119">
    <property type="entry name" value="LipL"/>
    <property type="match status" value="1"/>
</dbReference>
<keyword evidence="2 3" id="KW-0012">Acyltransferase</keyword>
<dbReference type="SUPFAM" id="SSF55681">
    <property type="entry name" value="Class II aaRS and biotin synthetases"/>
    <property type="match status" value="1"/>
</dbReference>
<dbReference type="GO" id="GO:0016874">
    <property type="term" value="F:ligase activity"/>
    <property type="evidence" value="ECO:0007669"/>
    <property type="project" value="UniProtKB-KW"/>
</dbReference>
<dbReference type="GO" id="GO:0009107">
    <property type="term" value="P:lipoate biosynthetic process"/>
    <property type="evidence" value="ECO:0007669"/>
    <property type="project" value="UniProtKB-UniRule"/>
</dbReference>
<dbReference type="Pfam" id="PF21948">
    <property type="entry name" value="LplA-B_cat"/>
    <property type="match status" value="1"/>
</dbReference>
<dbReference type="AlphaFoldDB" id="A0A6G7WHQ7"/>
<name>A0A6G7WHQ7_9LACT</name>
<dbReference type="EMBL" id="CP049889">
    <property type="protein sequence ID" value="QIK51783.1"/>
    <property type="molecule type" value="Genomic_DNA"/>
</dbReference>
<feature type="domain" description="BPL/LPL catalytic" evidence="4">
    <location>
        <begin position="35"/>
        <end position="221"/>
    </location>
</feature>
<comment type="similarity">
    <text evidence="3">Belongs to the octanoyltransferase LipL family.</text>
</comment>
<evidence type="ECO:0000259" key="4">
    <source>
        <dbReference type="PROSITE" id="PS51733"/>
    </source>
</evidence>
<protein>
    <recommendedName>
        <fullName evidence="3">Octanoyl-[GcvH]:protein N-octanoyltransferase</fullName>
        <ecNumber evidence="3">2.3.1.204</ecNumber>
    </recommendedName>
    <alternativeName>
        <fullName evidence="3">Octanoyl-[GcvH]:E2 amidotransferase</fullName>
    </alternativeName>
</protein>
<sequence length="271" mass="30643">MTNYFIYEDVPTALQGDKLFNFAIGDALIREVVRKPDQTLLHFWPIENMIILGMVDTKLPYLSEAVNTLQESNYEVVVRPAGGLAVVADAGILNFSIILAESNEEKMTIDEGYAIMVDVIRQAFAPFGKQIEAYEIVDSYCPGKFDLSIDGKKFAGIAQRRFKNGIGIMIYLSVEGNQQKRGEIIRDFYQVGLKGEETRWHFPDVDPDCMANLSDLLGVSLTVPQVRDIILATYEKEKPVKTGYYNEEILADYTAANQKMIKRNEQIFSKE</sequence>
<dbReference type="InterPro" id="IPR045864">
    <property type="entry name" value="aa-tRNA-synth_II/BPL/LPL"/>
</dbReference>
<accession>A0A6G7WHQ7</accession>
<comment type="function">
    <text evidence="3">Catalyzes the amidotransfer (transamidation) of the octanoyl moiety from octanoyl-GcvH to the lipoyl domain of the E2 subunit of lipoate-dependent enzymes.</text>
</comment>
<dbReference type="PROSITE" id="PS51733">
    <property type="entry name" value="BPL_LPL_CATALYTIC"/>
    <property type="match status" value="1"/>
</dbReference>
<keyword evidence="5" id="KW-0436">Ligase</keyword>
<feature type="site" description="Lowers pKa of active site Cys" evidence="3">
    <location>
        <position position="153"/>
    </location>
</feature>
<proteinExistence type="inferred from homology"/>
<evidence type="ECO:0000313" key="5">
    <source>
        <dbReference type="EMBL" id="QIK51783.1"/>
    </source>
</evidence>
<dbReference type="GO" id="GO:0033819">
    <property type="term" value="F:lipoyl(octanoyl) transferase activity"/>
    <property type="evidence" value="ECO:0007669"/>
    <property type="project" value="InterPro"/>
</dbReference>
<reference evidence="5 6" key="1">
    <citation type="journal article" date="2017" name="Int. J. Syst. Evol. Microbiol.">
        <title>Jeotgalibaca porci sp. nov. and Jeotgalibaca arthritidis sp. nov., isolated from pigs, and emended description of the genus Jeotgalibaca.</title>
        <authorList>
            <person name="Zamora L."/>
            <person name="Perez-Sancho M."/>
            <person name="Dominguez L."/>
            <person name="Fernandez-Garayzabal J.F."/>
            <person name="Vela A.I."/>
        </authorList>
    </citation>
    <scope>NUCLEOTIDE SEQUENCE [LARGE SCALE GENOMIC DNA]</scope>
    <source>
        <strain evidence="5 6">CCUG 69148</strain>
    </source>
</reference>
<dbReference type="InterPro" id="IPR050664">
    <property type="entry name" value="Octanoyltrans_LipM/LipL"/>
</dbReference>
<evidence type="ECO:0000256" key="3">
    <source>
        <dbReference type="HAMAP-Rule" id="MF_02119"/>
    </source>
</evidence>
<dbReference type="Proteomes" id="UP000501830">
    <property type="component" value="Chromosome"/>
</dbReference>
<evidence type="ECO:0000313" key="6">
    <source>
        <dbReference type="Proteomes" id="UP000501830"/>
    </source>
</evidence>